<proteinExistence type="predicted"/>
<dbReference type="EMBL" id="JH430617">
    <property type="status" value="NOT_ANNOTATED_CDS"/>
    <property type="molecule type" value="Genomic_DNA"/>
</dbReference>
<reference evidence="2" key="1">
    <citation type="submission" date="2011-05" db="EMBL/GenBank/DDBJ databases">
        <authorList>
            <person name="Richards S.R."/>
            <person name="Qu J."/>
            <person name="Jiang H."/>
            <person name="Jhangiani S.N."/>
            <person name="Agravi P."/>
            <person name="Goodspeed R."/>
            <person name="Gross S."/>
            <person name="Mandapat C."/>
            <person name="Jackson L."/>
            <person name="Mathew T."/>
            <person name="Pu L."/>
            <person name="Thornton R."/>
            <person name="Saada N."/>
            <person name="Wilczek-Boney K.B."/>
            <person name="Lee S."/>
            <person name="Kovar C."/>
            <person name="Wu Y."/>
            <person name="Scherer S.E."/>
            <person name="Worley K.C."/>
            <person name="Muzny D.M."/>
            <person name="Gibbs R."/>
        </authorList>
    </citation>
    <scope>NUCLEOTIDE SEQUENCE</scope>
    <source>
        <strain evidence="2">Brora</strain>
    </source>
</reference>
<reference evidence="1" key="2">
    <citation type="submission" date="2015-02" db="UniProtKB">
        <authorList>
            <consortium name="EnsemblMetazoa"/>
        </authorList>
    </citation>
    <scope>IDENTIFICATION</scope>
</reference>
<organism evidence="1 2">
    <name type="scientific">Strigamia maritima</name>
    <name type="common">European centipede</name>
    <name type="synonym">Geophilus maritimus</name>
    <dbReference type="NCBI Taxonomy" id="126957"/>
    <lineage>
        <taxon>Eukaryota</taxon>
        <taxon>Metazoa</taxon>
        <taxon>Ecdysozoa</taxon>
        <taxon>Arthropoda</taxon>
        <taxon>Myriapoda</taxon>
        <taxon>Chilopoda</taxon>
        <taxon>Pleurostigmophora</taxon>
        <taxon>Geophilomorpha</taxon>
        <taxon>Linotaeniidae</taxon>
        <taxon>Strigamia</taxon>
    </lineage>
</organism>
<protein>
    <submittedName>
        <fullName evidence="1">Uncharacterized protein</fullName>
    </submittedName>
</protein>
<name>T1IKS3_STRMM</name>
<accession>T1IKS3</accession>
<dbReference type="AlphaFoldDB" id="T1IKS3"/>
<sequence>MTWFYIHLIKSKAHNISPCLLLHERSRITAIEFRALIDSTHFRAKMWSSNNSFSSASQQGFINLPRANDSNEHDKPIMYTFV</sequence>
<evidence type="ECO:0000313" key="1">
    <source>
        <dbReference type="EnsemblMetazoa" id="SMAR001527-PA"/>
    </source>
</evidence>
<evidence type="ECO:0000313" key="2">
    <source>
        <dbReference type="Proteomes" id="UP000014500"/>
    </source>
</evidence>
<dbReference type="HOGENOM" id="CLU_2561168_0_0_1"/>
<dbReference type="EnsemblMetazoa" id="SMAR001527-RA">
    <property type="protein sequence ID" value="SMAR001527-PA"/>
    <property type="gene ID" value="SMAR001527"/>
</dbReference>
<dbReference type="Proteomes" id="UP000014500">
    <property type="component" value="Unassembled WGS sequence"/>
</dbReference>
<keyword evidence="2" id="KW-1185">Reference proteome</keyword>